<proteinExistence type="predicted"/>
<dbReference type="GeneID" id="136082723"/>
<dbReference type="RefSeq" id="XP_065658217.1">
    <property type="nucleotide sequence ID" value="XM_065802145.1"/>
</dbReference>
<reference evidence="2" key="1">
    <citation type="submission" date="2025-08" db="UniProtKB">
        <authorList>
            <consortium name="RefSeq"/>
        </authorList>
    </citation>
    <scope>IDENTIFICATION</scope>
</reference>
<evidence type="ECO:0000313" key="2">
    <source>
        <dbReference type="RefSeq" id="XP_065658217.1"/>
    </source>
</evidence>
<dbReference type="Proteomes" id="UP001652625">
    <property type="component" value="Chromosome 07"/>
</dbReference>
<protein>
    <submittedName>
        <fullName evidence="2">Zinc finger BED domain-containing protein 5-like</fullName>
    </submittedName>
</protein>
<keyword evidence="1" id="KW-1185">Reference proteome</keyword>
<organism evidence="1 2">
    <name type="scientific">Hydra vulgaris</name>
    <name type="common">Hydra</name>
    <name type="synonym">Hydra attenuata</name>
    <dbReference type="NCBI Taxonomy" id="6087"/>
    <lineage>
        <taxon>Eukaryota</taxon>
        <taxon>Metazoa</taxon>
        <taxon>Cnidaria</taxon>
        <taxon>Hydrozoa</taxon>
        <taxon>Hydroidolina</taxon>
        <taxon>Anthoathecata</taxon>
        <taxon>Aplanulata</taxon>
        <taxon>Hydridae</taxon>
        <taxon>Hydra</taxon>
    </lineage>
</organism>
<evidence type="ECO:0000313" key="1">
    <source>
        <dbReference type="Proteomes" id="UP001652625"/>
    </source>
</evidence>
<gene>
    <name evidence="2" type="primary">LOC136082723</name>
</gene>
<dbReference type="PANTHER" id="PTHR45913:SF22">
    <property type="entry name" value="SCAN BOX DOMAIN-CONTAINING PROTEIN"/>
    <property type="match status" value="1"/>
</dbReference>
<dbReference type="PANTHER" id="PTHR45913">
    <property type="entry name" value="EPM2A-INTERACTING PROTEIN 1"/>
    <property type="match status" value="1"/>
</dbReference>
<sequence>MSLTLKHTQTQSLNEVDLQLHETTGIERPQCVLCLKVLAAELMKPSKLKNHLLTRHAEHAGKDVLFFERKRNGLKRQRLDSSETFKQEFAAATEASYSVSYLIAKKKEPHNIGEDITLPTAKILVKQVIGDSAAKKLNHVSLSNDTVYRRIIEMATDVKECVVGEIKQAGLFSMALDESTDVQSCA</sequence>
<name>A0ABM4C981_HYDVU</name>
<accession>A0ABM4C981</accession>